<evidence type="ECO:0000313" key="1">
    <source>
        <dbReference type="EMBL" id="KAA5805059.1"/>
    </source>
</evidence>
<name>A0A5M6ZJT2_9PROT</name>
<reference evidence="1 2" key="1">
    <citation type="submission" date="2019-09" db="EMBL/GenBank/DDBJ databases">
        <authorList>
            <person name="Kevbrin V."/>
            <person name="Grouzdev D.S."/>
        </authorList>
    </citation>
    <scope>NUCLEOTIDE SEQUENCE [LARGE SCALE GENOMIC DNA]</scope>
    <source>
        <strain evidence="1 2">G-192</strain>
    </source>
</reference>
<dbReference type="AlphaFoldDB" id="A0A5M6ZJT2"/>
<organism evidence="1 2">
    <name type="scientific">Alkalicaulis satelles</name>
    <dbReference type="NCBI Taxonomy" id="2609175"/>
    <lineage>
        <taxon>Bacteria</taxon>
        <taxon>Pseudomonadati</taxon>
        <taxon>Pseudomonadota</taxon>
        <taxon>Alphaproteobacteria</taxon>
        <taxon>Maricaulales</taxon>
        <taxon>Maricaulaceae</taxon>
        <taxon>Alkalicaulis</taxon>
    </lineage>
</organism>
<dbReference type="EMBL" id="VWOJ01000001">
    <property type="protein sequence ID" value="KAA5805059.1"/>
    <property type="molecule type" value="Genomic_DNA"/>
</dbReference>
<dbReference type="Proteomes" id="UP000325122">
    <property type="component" value="Unassembled WGS sequence"/>
</dbReference>
<keyword evidence="2" id="KW-1185">Reference proteome</keyword>
<gene>
    <name evidence="1" type="ORF">F1654_03440</name>
</gene>
<comment type="caution">
    <text evidence="1">The sequence shown here is derived from an EMBL/GenBank/DDBJ whole genome shotgun (WGS) entry which is preliminary data.</text>
</comment>
<protein>
    <submittedName>
        <fullName evidence="1">Uncharacterized protein</fullName>
    </submittedName>
</protein>
<dbReference type="RefSeq" id="WP_150022090.1">
    <property type="nucleotide sequence ID" value="NZ_VWOJ01000001.1"/>
</dbReference>
<accession>A0A5M6ZJT2</accession>
<sequence length="238" mass="25035">MNTDRAAGRKRRHARALTLRRSAELSLAALVAGGGLFTAFVTDAAPQNPAHAPSADPGALALSAPFVDLDAYSLPQASDGSRQAVAAALSRSGAALRLAEPYPYSLASSDETGFDLGPDVQLRARARAVDGSRWSGSALGVQLTASTRTLSDLPPVFLVGGAGRESYVIAPSGMLDYTFAPAGAFASVGDAHFGVGLEVNDDLFVTAGYVREQRHYRMGARDWSEEDHYAGLALRARW</sequence>
<evidence type="ECO:0000313" key="2">
    <source>
        <dbReference type="Proteomes" id="UP000325122"/>
    </source>
</evidence>
<proteinExistence type="predicted"/>